<keyword evidence="3" id="KW-1185">Reference proteome</keyword>
<organism evidence="2 3">
    <name type="scientific">Trichogramma brassicae</name>
    <dbReference type="NCBI Taxonomy" id="86971"/>
    <lineage>
        <taxon>Eukaryota</taxon>
        <taxon>Metazoa</taxon>
        <taxon>Ecdysozoa</taxon>
        <taxon>Arthropoda</taxon>
        <taxon>Hexapoda</taxon>
        <taxon>Insecta</taxon>
        <taxon>Pterygota</taxon>
        <taxon>Neoptera</taxon>
        <taxon>Endopterygota</taxon>
        <taxon>Hymenoptera</taxon>
        <taxon>Apocrita</taxon>
        <taxon>Proctotrupomorpha</taxon>
        <taxon>Chalcidoidea</taxon>
        <taxon>Trichogrammatidae</taxon>
        <taxon>Trichogramma</taxon>
    </lineage>
</organism>
<reference evidence="2 3" key="1">
    <citation type="submission" date="2020-02" db="EMBL/GenBank/DDBJ databases">
        <authorList>
            <person name="Ferguson B K."/>
        </authorList>
    </citation>
    <scope>NUCLEOTIDE SEQUENCE [LARGE SCALE GENOMIC DNA]</scope>
</reference>
<evidence type="ECO:0000313" key="2">
    <source>
        <dbReference type="EMBL" id="CAB0027982.1"/>
    </source>
</evidence>
<dbReference type="EMBL" id="CADCXV010000044">
    <property type="protein sequence ID" value="CAB0027982.1"/>
    <property type="molecule type" value="Genomic_DNA"/>
</dbReference>
<feature type="region of interest" description="Disordered" evidence="1">
    <location>
        <begin position="21"/>
        <end position="42"/>
    </location>
</feature>
<feature type="compositionally biased region" description="Basic and acidic residues" evidence="1">
    <location>
        <begin position="116"/>
        <end position="125"/>
    </location>
</feature>
<feature type="region of interest" description="Disordered" evidence="1">
    <location>
        <begin position="78"/>
        <end position="125"/>
    </location>
</feature>
<sequence>MAGRTHLRKYACKYERPQMYVRAATPKHTRAGSKRQRAHTHRCPSIVCVEKYDRPRNVRGATPMLAQALKRQHAYTHIPARDMRGGVSGRPQQRHSHAAHTDNGNADTMQHHSARHAQEAGHARE</sequence>
<dbReference type="AlphaFoldDB" id="A0A6H5HUK4"/>
<evidence type="ECO:0000313" key="3">
    <source>
        <dbReference type="Proteomes" id="UP000479190"/>
    </source>
</evidence>
<name>A0A6H5HUK4_9HYME</name>
<evidence type="ECO:0000256" key="1">
    <source>
        <dbReference type="SAM" id="MobiDB-lite"/>
    </source>
</evidence>
<gene>
    <name evidence="2" type="ORF">TBRA_LOCUS212</name>
</gene>
<protein>
    <submittedName>
        <fullName evidence="2">Uncharacterized protein</fullName>
    </submittedName>
</protein>
<feature type="compositionally biased region" description="Basic residues" evidence="1">
    <location>
        <begin position="25"/>
        <end position="42"/>
    </location>
</feature>
<proteinExistence type="predicted"/>
<dbReference type="Proteomes" id="UP000479190">
    <property type="component" value="Unassembled WGS sequence"/>
</dbReference>
<accession>A0A6H5HUK4</accession>